<name>A0ABZ2M877_9BACT</name>
<gene>
    <name evidence="1" type="ORF">LZC94_15870</name>
</gene>
<keyword evidence="2" id="KW-1185">Reference proteome</keyword>
<evidence type="ECO:0000313" key="2">
    <source>
        <dbReference type="Proteomes" id="UP001370348"/>
    </source>
</evidence>
<evidence type="ECO:0000313" key="1">
    <source>
        <dbReference type="EMBL" id="WXB18702.1"/>
    </source>
</evidence>
<sequence>MLEKEDAMVVGGAIDDVAGERLASGFSKPDILAAEPIPRAAAIAIGAPDIGERDEVALAYLRWRLGNSVTTAYGIVSLRCDGEMPHGEGGTGPYKALAKFGDVKIHVLSDWDTFLLSRTHVTGLLAKLNARYELGESNNGFDATGQEPFVGEQVVALFAIKMLPK</sequence>
<dbReference type="Proteomes" id="UP001370348">
    <property type="component" value="Chromosome"/>
</dbReference>
<accession>A0ABZ2M877</accession>
<organism evidence="1 2">
    <name type="scientific">Pendulispora albinea</name>
    <dbReference type="NCBI Taxonomy" id="2741071"/>
    <lineage>
        <taxon>Bacteria</taxon>
        <taxon>Pseudomonadati</taxon>
        <taxon>Myxococcota</taxon>
        <taxon>Myxococcia</taxon>
        <taxon>Myxococcales</taxon>
        <taxon>Sorangiineae</taxon>
        <taxon>Pendulisporaceae</taxon>
        <taxon>Pendulispora</taxon>
    </lineage>
</organism>
<dbReference type="RefSeq" id="WP_394828331.1">
    <property type="nucleotide sequence ID" value="NZ_CP089984.1"/>
</dbReference>
<protein>
    <submittedName>
        <fullName evidence="1">Uncharacterized protein</fullName>
    </submittedName>
</protein>
<dbReference type="EMBL" id="CP089984">
    <property type="protein sequence ID" value="WXB18702.1"/>
    <property type="molecule type" value="Genomic_DNA"/>
</dbReference>
<proteinExistence type="predicted"/>
<reference evidence="1 2" key="1">
    <citation type="submission" date="2021-12" db="EMBL/GenBank/DDBJ databases">
        <title>Discovery of the Pendulisporaceae a myxobacterial family with distinct sporulation behavior and unique specialized metabolism.</title>
        <authorList>
            <person name="Garcia R."/>
            <person name="Popoff A."/>
            <person name="Bader C.D."/>
            <person name="Loehr J."/>
            <person name="Walesch S."/>
            <person name="Walt C."/>
            <person name="Boldt J."/>
            <person name="Bunk B."/>
            <person name="Haeckl F.J.F.P.J."/>
            <person name="Gunesch A.P."/>
            <person name="Birkelbach J."/>
            <person name="Nuebel U."/>
            <person name="Pietschmann T."/>
            <person name="Bach T."/>
            <person name="Mueller R."/>
        </authorList>
    </citation>
    <scope>NUCLEOTIDE SEQUENCE [LARGE SCALE GENOMIC DNA]</scope>
    <source>
        <strain evidence="1 2">MSr11954</strain>
    </source>
</reference>